<keyword evidence="2" id="KW-1003">Cell membrane</keyword>
<keyword evidence="3 6" id="KW-0732">Signal</keyword>
<feature type="domain" description="ABC transporter substrate-binding protein PnrA-like" evidence="7">
    <location>
        <begin position="48"/>
        <end position="330"/>
    </location>
</feature>
<feature type="signal peptide" evidence="6">
    <location>
        <begin position="1"/>
        <end position="22"/>
    </location>
</feature>
<evidence type="ECO:0000259" key="7">
    <source>
        <dbReference type="Pfam" id="PF02608"/>
    </source>
</evidence>
<keyword evidence="5" id="KW-0449">Lipoprotein</keyword>
<protein>
    <submittedName>
        <fullName evidence="8">BMP family ABC transporter substrate-binding protein</fullName>
    </submittedName>
</protein>
<accession>A0ABS6F7W6</accession>
<comment type="subcellular location">
    <subcellularLocation>
        <location evidence="1">Cell membrane</location>
    </subcellularLocation>
</comment>
<dbReference type="RefSeq" id="WP_216559169.1">
    <property type="nucleotide sequence ID" value="NZ_JAHLQN010000001.1"/>
</dbReference>
<evidence type="ECO:0000256" key="2">
    <source>
        <dbReference type="ARBA" id="ARBA00022475"/>
    </source>
</evidence>
<dbReference type="Pfam" id="PF02608">
    <property type="entry name" value="Bmp"/>
    <property type="match status" value="1"/>
</dbReference>
<feature type="chain" id="PRO_5045403572" evidence="6">
    <location>
        <begin position="23"/>
        <end position="364"/>
    </location>
</feature>
<evidence type="ECO:0000256" key="1">
    <source>
        <dbReference type="ARBA" id="ARBA00004236"/>
    </source>
</evidence>
<reference evidence="8 9" key="1">
    <citation type="submission" date="2021-06" db="EMBL/GenBank/DDBJ databases">
        <authorList>
            <person name="Sun Q."/>
            <person name="Li D."/>
        </authorList>
    </citation>
    <scope>NUCLEOTIDE SEQUENCE [LARGE SCALE GENOMIC DNA]</scope>
    <source>
        <strain evidence="8 9">MSJ-2</strain>
    </source>
</reference>
<evidence type="ECO:0000256" key="6">
    <source>
        <dbReference type="SAM" id="SignalP"/>
    </source>
</evidence>
<sequence>MKRMLAFVLAAVLALGMLTGCGSTTDLEAGSKSSAGSSSEGGEAALKVGVVFTTGGLGDNNFNDMVYAGLNAAKEDMGITFDYAEPSSGDEYTTMTYDFAQDGSYDLIIVLSSDGATAVEQVAPEYPDQLFTIVDQEVVGDNICSIVKNGAEQTFLTGVIAGLLTQDSSYEYANADKKVGAVLGMDVATVVAMAAGFACGAKFYDPSVEVLVSTVGDFSDVNTAKEMSLSMYEQGVDVIMNLDGSGTGIWAALEEKQFYGVGCGSNQNTLSPYIVATAGFVLSQIIYDQCKDMIDGTWVSGTVNPTIRDGAFDYLTDDASVQLSDEIIKKVEAARDWYETNSDVVLATTMDTVDAWVAENGQAA</sequence>
<gene>
    <name evidence="8" type="ORF">KQI82_04300</name>
</gene>
<evidence type="ECO:0000256" key="4">
    <source>
        <dbReference type="ARBA" id="ARBA00023136"/>
    </source>
</evidence>
<proteinExistence type="predicted"/>
<evidence type="ECO:0000313" key="9">
    <source>
        <dbReference type="Proteomes" id="UP000787672"/>
    </source>
</evidence>
<dbReference type="PANTHER" id="PTHR34296">
    <property type="entry name" value="TRANSCRIPTIONAL ACTIVATOR PROTEIN MED"/>
    <property type="match status" value="1"/>
</dbReference>
<name>A0ABS6F7W6_9FIRM</name>
<dbReference type="PANTHER" id="PTHR34296:SF2">
    <property type="entry name" value="ABC TRANSPORTER GUANOSINE-BINDING PROTEIN NUPN"/>
    <property type="match status" value="1"/>
</dbReference>
<keyword evidence="4" id="KW-0472">Membrane</keyword>
<dbReference type="InterPro" id="IPR003760">
    <property type="entry name" value="PnrA-like"/>
</dbReference>
<evidence type="ECO:0000256" key="3">
    <source>
        <dbReference type="ARBA" id="ARBA00022729"/>
    </source>
</evidence>
<keyword evidence="9" id="KW-1185">Reference proteome</keyword>
<dbReference type="EMBL" id="JAHLQN010000001">
    <property type="protein sequence ID" value="MBU5626143.1"/>
    <property type="molecule type" value="Genomic_DNA"/>
</dbReference>
<evidence type="ECO:0000256" key="5">
    <source>
        <dbReference type="ARBA" id="ARBA00023288"/>
    </source>
</evidence>
<dbReference type="PROSITE" id="PS51257">
    <property type="entry name" value="PROKAR_LIPOPROTEIN"/>
    <property type="match status" value="1"/>
</dbReference>
<comment type="caution">
    <text evidence="8">The sequence shown here is derived from an EMBL/GenBank/DDBJ whole genome shotgun (WGS) entry which is preliminary data.</text>
</comment>
<evidence type="ECO:0000313" key="8">
    <source>
        <dbReference type="EMBL" id="MBU5626143.1"/>
    </source>
</evidence>
<dbReference type="InterPro" id="IPR050957">
    <property type="entry name" value="BMP_lipoprotein"/>
</dbReference>
<dbReference type="Proteomes" id="UP000787672">
    <property type="component" value="Unassembled WGS sequence"/>
</dbReference>
<organism evidence="8 9">
    <name type="scientific">Dysosmobacter acutus</name>
    <dbReference type="NCBI Taxonomy" id="2841504"/>
    <lineage>
        <taxon>Bacteria</taxon>
        <taxon>Bacillati</taxon>
        <taxon>Bacillota</taxon>
        <taxon>Clostridia</taxon>
        <taxon>Eubacteriales</taxon>
        <taxon>Oscillospiraceae</taxon>
        <taxon>Dysosmobacter</taxon>
    </lineage>
</organism>